<name>A0A918LPL3_9ACTN</name>
<organism evidence="1 2">
    <name type="scientific">Streptomyces purpureus</name>
    <dbReference type="NCBI Taxonomy" id="1951"/>
    <lineage>
        <taxon>Bacteria</taxon>
        <taxon>Bacillati</taxon>
        <taxon>Actinomycetota</taxon>
        <taxon>Actinomycetes</taxon>
        <taxon>Kitasatosporales</taxon>
        <taxon>Streptomycetaceae</taxon>
        <taxon>Streptomyces</taxon>
    </lineage>
</organism>
<evidence type="ECO:0000313" key="1">
    <source>
        <dbReference type="EMBL" id="GGT32026.1"/>
    </source>
</evidence>
<dbReference type="Proteomes" id="UP000619486">
    <property type="component" value="Unassembled WGS sequence"/>
</dbReference>
<comment type="caution">
    <text evidence="1">The sequence shown here is derived from an EMBL/GenBank/DDBJ whole genome shotgun (WGS) entry which is preliminary data.</text>
</comment>
<sequence>MTWHARQALRVADKFSPGAGVDVLLYGDPADGSHAEDGIVVRTHVEPDSVEEWADEWATIANTGLAFLGDRRPANRVEQTFAAGQSSSSRPRGALRQVIAMLQEMPEPPLVIFQLDTMLGQEEMVLAIRDAGEHAAFWQLFGWEHAIGEVFWTQEGLYRGRVLPNLAVYFGADWSHRAVARRFSRWRKKSLG</sequence>
<reference evidence="1" key="2">
    <citation type="submission" date="2020-09" db="EMBL/GenBank/DDBJ databases">
        <authorList>
            <person name="Sun Q."/>
            <person name="Ohkuma M."/>
        </authorList>
    </citation>
    <scope>NUCLEOTIDE SEQUENCE</scope>
    <source>
        <strain evidence="1">JCM 3172</strain>
    </source>
</reference>
<gene>
    <name evidence="1" type="ORF">GCM10014713_27080</name>
</gene>
<dbReference type="AlphaFoldDB" id="A0A918LPL3"/>
<evidence type="ECO:0000313" key="2">
    <source>
        <dbReference type="Proteomes" id="UP000619486"/>
    </source>
</evidence>
<protein>
    <submittedName>
        <fullName evidence="1">Uncharacterized protein</fullName>
    </submittedName>
</protein>
<proteinExistence type="predicted"/>
<reference evidence="1" key="1">
    <citation type="journal article" date="2014" name="Int. J. Syst. Evol. Microbiol.">
        <title>Complete genome sequence of Corynebacterium casei LMG S-19264T (=DSM 44701T), isolated from a smear-ripened cheese.</title>
        <authorList>
            <consortium name="US DOE Joint Genome Institute (JGI-PGF)"/>
            <person name="Walter F."/>
            <person name="Albersmeier A."/>
            <person name="Kalinowski J."/>
            <person name="Ruckert C."/>
        </authorList>
    </citation>
    <scope>NUCLEOTIDE SEQUENCE</scope>
    <source>
        <strain evidence="1">JCM 3172</strain>
    </source>
</reference>
<keyword evidence="2" id="KW-1185">Reference proteome</keyword>
<dbReference type="EMBL" id="BMQQ01000008">
    <property type="protein sequence ID" value="GGT32026.1"/>
    <property type="molecule type" value="Genomic_DNA"/>
</dbReference>
<accession>A0A918LPL3</accession>